<comment type="catalytic activity">
    <reaction evidence="12">
        <text>squalene + reduced [NADPH--hemoprotein reductase] + O2 = (S)-2,3-epoxysqualene + oxidized [NADPH--hemoprotein reductase] + H2O + H(+)</text>
        <dbReference type="Rhea" id="RHEA:25282"/>
        <dbReference type="Rhea" id="RHEA-COMP:11964"/>
        <dbReference type="Rhea" id="RHEA-COMP:11965"/>
        <dbReference type="ChEBI" id="CHEBI:15377"/>
        <dbReference type="ChEBI" id="CHEBI:15378"/>
        <dbReference type="ChEBI" id="CHEBI:15379"/>
        <dbReference type="ChEBI" id="CHEBI:15440"/>
        <dbReference type="ChEBI" id="CHEBI:15441"/>
        <dbReference type="ChEBI" id="CHEBI:57618"/>
        <dbReference type="ChEBI" id="CHEBI:58210"/>
        <dbReference type="EC" id="1.14.14.17"/>
    </reaction>
</comment>
<dbReference type="InterPro" id="IPR013698">
    <property type="entry name" value="Squalene_epoxidase"/>
</dbReference>
<comment type="cofactor">
    <cofactor evidence="1 12">
        <name>FAD</name>
        <dbReference type="ChEBI" id="CHEBI:57692"/>
    </cofactor>
</comment>
<dbReference type="Pfam" id="PF01266">
    <property type="entry name" value="DAO"/>
    <property type="match status" value="1"/>
</dbReference>
<evidence type="ECO:0000256" key="6">
    <source>
        <dbReference type="ARBA" id="ARBA00022692"/>
    </source>
</evidence>
<dbReference type="InterPro" id="IPR006076">
    <property type="entry name" value="FAD-dep_OxRdtase"/>
</dbReference>
<comment type="function">
    <text evidence="12">Catalyzes the stereospecific oxidation of squalene to (S)-2,3-epoxysqualene, and is considered to be a rate-limiting enzyme in steroid biosynthesis.</text>
</comment>
<dbReference type="GO" id="GO:0004506">
    <property type="term" value="F:squalene monooxygenase activity"/>
    <property type="evidence" value="ECO:0007669"/>
    <property type="project" value="UniProtKB-UniRule"/>
</dbReference>
<dbReference type="Pfam" id="PF08491">
    <property type="entry name" value="SE"/>
    <property type="match status" value="1"/>
</dbReference>
<keyword evidence="5 12" id="KW-0285">Flavoprotein</keyword>
<dbReference type="SUPFAM" id="SSF51905">
    <property type="entry name" value="FAD/NAD(P)-binding domain"/>
    <property type="match status" value="1"/>
</dbReference>
<dbReference type="UniPathway" id="UPA00767">
    <property type="reaction ID" value="UER00752"/>
</dbReference>
<dbReference type="PANTHER" id="PTHR10835:SF0">
    <property type="entry name" value="SQUALENE MONOOXYGENASE"/>
    <property type="match status" value="1"/>
</dbReference>
<evidence type="ECO:0000256" key="7">
    <source>
        <dbReference type="ARBA" id="ARBA00022827"/>
    </source>
</evidence>
<dbReference type="Gene3D" id="3.50.50.60">
    <property type="entry name" value="FAD/NAD(P)-binding domain"/>
    <property type="match status" value="1"/>
</dbReference>
<feature type="transmembrane region" description="Helical" evidence="12">
    <location>
        <begin position="406"/>
        <end position="430"/>
    </location>
</feature>
<dbReference type="InterPro" id="IPR040125">
    <property type="entry name" value="Squalene_monox"/>
</dbReference>
<evidence type="ECO:0000313" key="15">
    <source>
        <dbReference type="EMBL" id="SPQ25743.1"/>
    </source>
</evidence>
<keyword evidence="10 12" id="KW-0560">Oxidoreductase</keyword>
<evidence type="ECO:0000256" key="3">
    <source>
        <dbReference type="ARBA" id="ARBA00008802"/>
    </source>
</evidence>
<evidence type="ECO:0000256" key="5">
    <source>
        <dbReference type="ARBA" id="ARBA00022630"/>
    </source>
</evidence>
<comment type="subcellular location">
    <subcellularLocation>
        <location evidence="12">Endoplasmic reticulum membrane</location>
        <topology evidence="12">Multi-pass membrane protein</topology>
    </subcellularLocation>
    <subcellularLocation>
        <location evidence="2">Microsome membrane</location>
        <topology evidence="2">Multi-pass membrane protein</topology>
    </subcellularLocation>
</comment>
<dbReference type="InterPro" id="IPR036188">
    <property type="entry name" value="FAD/NAD-bd_sf"/>
</dbReference>
<dbReference type="PRINTS" id="PR00420">
    <property type="entry name" value="RNGMNOXGNASE"/>
</dbReference>
<keyword evidence="8" id="KW-0492">Microsome</keyword>
<keyword evidence="9 12" id="KW-1133">Transmembrane helix</keyword>
<evidence type="ECO:0000259" key="14">
    <source>
        <dbReference type="Pfam" id="PF08491"/>
    </source>
</evidence>
<dbReference type="EC" id="1.14.14.17" evidence="4 12"/>
<gene>
    <name evidence="15" type="ORF">TT172_LOCUS8162</name>
</gene>
<dbReference type="AlphaFoldDB" id="A0A3S5CXN3"/>
<proteinExistence type="inferred from homology"/>
<keyword evidence="7 12" id="KW-0274">FAD</keyword>
<keyword evidence="6 12" id="KW-0812">Transmembrane</keyword>
<dbReference type="GO" id="GO:0006696">
    <property type="term" value="P:ergosterol biosynthetic process"/>
    <property type="evidence" value="ECO:0007669"/>
    <property type="project" value="TreeGrafter"/>
</dbReference>
<evidence type="ECO:0000256" key="2">
    <source>
        <dbReference type="ARBA" id="ARBA00004154"/>
    </source>
</evidence>
<comment type="similarity">
    <text evidence="3 12">Belongs to the squalene monooxygenase family.</text>
</comment>
<name>A0A3S5CXN3_9PEZI</name>
<evidence type="ECO:0000313" key="16">
    <source>
        <dbReference type="Proteomes" id="UP000289323"/>
    </source>
</evidence>
<accession>A0A3S5CXN3</accession>
<feature type="transmembrane region" description="Helical" evidence="12">
    <location>
        <begin position="367"/>
        <end position="385"/>
    </location>
</feature>
<reference evidence="15 16" key="1">
    <citation type="submission" date="2018-04" db="EMBL/GenBank/DDBJ databases">
        <authorList>
            <person name="Huttner S."/>
            <person name="Dainat J."/>
        </authorList>
    </citation>
    <scope>NUCLEOTIDE SEQUENCE [LARGE SCALE GENOMIC DNA]</scope>
</reference>
<evidence type="ECO:0000256" key="4">
    <source>
        <dbReference type="ARBA" id="ARBA00012312"/>
    </source>
</evidence>
<evidence type="ECO:0000256" key="1">
    <source>
        <dbReference type="ARBA" id="ARBA00001974"/>
    </source>
</evidence>
<evidence type="ECO:0000259" key="13">
    <source>
        <dbReference type="Pfam" id="PF01266"/>
    </source>
</evidence>
<organism evidence="15 16">
    <name type="scientific">Thermothielavioides terrestris</name>
    <dbReference type="NCBI Taxonomy" id="2587410"/>
    <lineage>
        <taxon>Eukaryota</taxon>
        <taxon>Fungi</taxon>
        <taxon>Dikarya</taxon>
        <taxon>Ascomycota</taxon>
        <taxon>Pezizomycotina</taxon>
        <taxon>Sordariomycetes</taxon>
        <taxon>Sordariomycetidae</taxon>
        <taxon>Sordariales</taxon>
        <taxon>Chaetomiaceae</taxon>
        <taxon>Thermothielavioides</taxon>
    </lineage>
</organism>
<dbReference type="GO" id="GO:0005789">
    <property type="term" value="C:endoplasmic reticulum membrane"/>
    <property type="evidence" value="ECO:0007669"/>
    <property type="project" value="UniProtKB-SubCell"/>
</dbReference>
<dbReference type="GO" id="GO:0050660">
    <property type="term" value="F:flavin adenine dinucleotide binding"/>
    <property type="evidence" value="ECO:0007669"/>
    <property type="project" value="UniProtKB-UniRule"/>
</dbReference>
<keyword evidence="11 12" id="KW-0472">Membrane</keyword>
<evidence type="ECO:0000256" key="10">
    <source>
        <dbReference type="ARBA" id="ARBA00023002"/>
    </source>
</evidence>
<dbReference type="PANTHER" id="PTHR10835">
    <property type="entry name" value="SQUALENE MONOOXYGENASE"/>
    <property type="match status" value="1"/>
</dbReference>
<evidence type="ECO:0000256" key="11">
    <source>
        <dbReference type="ARBA" id="ARBA00023136"/>
    </source>
</evidence>
<protein>
    <recommendedName>
        <fullName evidence="4 12">Squalene monooxygenase</fullName>
        <ecNumber evidence="4 12">1.14.14.17</ecNumber>
    </recommendedName>
</protein>
<evidence type="ECO:0000256" key="9">
    <source>
        <dbReference type="ARBA" id="ARBA00022989"/>
    </source>
</evidence>
<evidence type="ECO:0000256" key="12">
    <source>
        <dbReference type="RuleBase" id="RU367121"/>
    </source>
</evidence>
<dbReference type="Proteomes" id="UP000289323">
    <property type="component" value="Unassembled WGS sequence"/>
</dbReference>
<feature type="domain" description="FAD dependent oxidoreductase" evidence="13">
    <location>
        <begin position="6"/>
        <end position="36"/>
    </location>
</feature>
<keyword evidence="12" id="KW-0256">Endoplasmic reticulum</keyword>
<dbReference type="EMBL" id="OUUZ01000015">
    <property type="protein sequence ID" value="SPQ25743.1"/>
    <property type="molecule type" value="Genomic_DNA"/>
</dbReference>
<feature type="domain" description="Squalene epoxidase" evidence="14">
    <location>
        <begin position="170"/>
        <end position="447"/>
    </location>
</feature>
<feature type="transmembrane region" description="Helical" evidence="12">
    <location>
        <begin position="445"/>
        <end position="465"/>
    </location>
</feature>
<evidence type="ECO:0000256" key="8">
    <source>
        <dbReference type="ARBA" id="ARBA00022848"/>
    </source>
</evidence>
<sequence>MPPAFDVLVVGAGVAGCAIATAFARQGRHVLVVERNLAEPDRIVGELLQPGGVAAIAALGLSHCLDGIEATPVKGYHLFWKDEQAAFWFCPFSGSNNRVLDTPGSKPIPPTGRSFHHGKFIERLRASIAAEPNVTLLEATALELLRDETTGAVVGAACARTGDSPAKHYASLTVLADGSCSNFRSLFTPHRPKAQSRFWGLELVDARLPRHGYAFAVLGQGPPILMYQIGARETRILIDIPHDKQRQLRTTASVRRYIQQHVVPIVPESVRPSLEKAAAQGRLRSMPNAWMPASRSAVPGLVMLGDAANMRHPITGAGMTVALKDAVLLSQLLSPEKVPFLGNSGAVRKAVRGFHWRRKAHSATLNILALALYLLFVSEDPSLIIMQRGFIRYVQEGEKNFAEPAWLMGGLVDSPFLLFYHFFMVALYSIRLHLGQAGWLGVPKAVLQSTLVFASAVGIIWRPIVDELRQ</sequence>